<dbReference type="EMBL" id="JALQCW010000047">
    <property type="protein sequence ID" value="MCK9799588.1"/>
    <property type="molecule type" value="Genomic_DNA"/>
</dbReference>
<organism evidence="1 2">
    <name type="scientific">Pseudomonas morbosilactucae</name>
    <dbReference type="NCBI Taxonomy" id="2938197"/>
    <lineage>
        <taxon>Bacteria</taxon>
        <taxon>Pseudomonadati</taxon>
        <taxon>Pseudomonadota</taxon>
        <taxon>Gammaproteobacteria</taxon>
        <taxon>Pseudomonadales</taxon>
        <taxon>Pseudomonadaceae</taxon>
        <taxon>Pseudomonas</taxon>
    </lineage>
</organism>
<gene>
    <name evidence="1" type="ORF">M1B34_18220</name>
</gene>
<evidence type="ECO:0000313" key="2">
    <source>
        <dbReference type="Proteomes" id="UP001155059"/>
    </source>
</evidence>
<evidence type="ECO:0000313" key="1">
    <source>
        <dbReference type="EMBL" id="MCK9799588.1"/>
    </source>
</evidence>
<reference evidence="1 2" key="1">
    <citation type="journal article" date="2022" name="Int. J. Syst. Evol. Microbiol.">
        <title>Pseudomonas aegrilactucae sp. nov. and Pseudomonas morbosilactucae sp. nov., pathogens causing bacterial rot of lettuce in Japan.</title>
        <authorList>
            <person name="Sawada H."/>
            <person name="Fujikawa T."/>
            <person name="Satou M."/>
        </authorList>
    </citation>
    <scope>NUCLEOTIDE SEQUENCE [LARGE SCALE GENOMIC DNA]</scope>
    <source>
        <strain evidence="1 2">MAFF 302030</strain>
    </source>
</reference>
<protein>
    <submittedName>
        <fullName evidence="1">tRNA threonylcarbamoyladenosine dehydratase</fullName>
    </submittedName>
</protein>
<proteinExistence type="predicted"/>
<name>A0A9X1YWL8_9PSED</name>
<dbReference type="Proteomes" id="UP001155059">
    <property type="component" value="Unassembled WGS sequence"/>
</dbReference>
<comment type="caution">
    <text evidence="1">The sequence shown here is derived from an EMBL/GenBank/DDBJ whole genome shotgun (WGS) entry which is preliminary data.</text>
</comment>
<sequence>DCAGGFGAVMMVTATFGMVAATKAVDKIVAGVRAPPNAANPPA</sequence>
<feature type="non-terminal residue" evidence="1">
    <location>
        <position position="1"/>
    </location>
</feature>
<reference evidence="1 2" key="2">
    <citation type="journal article" date="2023" name="Plant Pathol.">
        <title>Dismantling and reorganizing Pseudomonas marginalis sensu#lato.</title>
        <authorList>
            <person name="Sawada H."/>
            <person name="Fujikawa T."/>
            <person name="Satou M."/>
        </authorList>
    </citation>
    <scope>NUCLEOTIDE SEQUENCE [LARGE SCALE GENOMIC DNA]</scope>
    <source>
        <strain evidence="1 2">MAFF 302030</strain>
    </source>
</reference>
<accession>A0A9X1YWL8</accession>
<dbReference type="AlphaFoldDB" id="A0A9X1YWL8"/>